<name>A0ABV2ANU3_9EUKA</name>
<gene>
    <name evidence="6" type="ORF">MHBO_002597</name>
</gene>
<feature type="compositionally biased region" description="Basic and acidic residues" evidence="4">
    <location>
        <begin position="201"/>
        <end position="221"/>
    </location>
</feature>
<keyword evidence="5" id="KW-0812">Transmembrane</keyword>
<evidence type="ECO:0000313" key="6">
    <source>
        <dbReference type="EMBL" id="MES1920992.1"/>
    </source>
</evidence>
<keyword evidence="5" id="KW-1133">Transmembrane helix</keyword>
<dbReference type="Pfam" id="PF01783">
    <property type="entry name" value="Ribosomal_L32p"/>
    <property type="match status" value="1"/>
</dbReference>
<evidence type="ECO:0000256" key="3">
    <source>
        <dbReference type="ARBA" id="ARBA00023274"/>
    </source>
</evidence>
<evidence type="ECO:0000256" key="1">
    <source>
        <dbReference type="ARBA" id="ARBA00008560"/>
    </source>
</evidence>
<evidence type="ECO:0000256" key="2">
    <source>
        <dbReference type="ARBA" id="ARBA00022980"/>
    </source>
</evidence>
<keyword evidence="3" id="KW-0687">Ribonucleoprotein</keyword>
<evidence type="ECO:0000256" key="4">
    <source>
        <dbReference type="SAM" id="MobiDB-lite"/>
    </source>
</evidence>
<comment type="caution">
    <text evidence="6">The sequence shown here is derived from an EMBL/GenBank/DDBJ whole genome shotgun (WGS) entry which is preliminary data.</text>
</comment>
<evidence type="ECO:0008006" key="8">
    <source>
        <dbReference type="Google" id="ProtNLM"/>
    </source>
</evidence>
<feature type="region of interest" description="Disordered" evidence="4">
    <location>
        <begin position="201"/>
        <end position="223"/>
    </location>
</feature>
<reference evidence="6 7" key="1">
    <citation type="journal article" date="2024" name="BMC Biol.">
        <title>Comparative genomics of Ascetosporea gives new insight into the evolutionary basis for animal parasitism in Rhizaria.</title>
        <authorList>
            <person name="Hiltunen Thoren M."/>
            <person name="Onut-Brannstrom I."/>
            <person name="Alfjorden A."/>
            <person name="Peckova H."/>
            <person name="Swords F."/>
            <person name="Hooper C."/>
            <person name="Holzer A.S."/>
            <person name="Bass D."/>
            <person name="Burki F."/>
        </authorList>
    </citation>
    <scope>NUCLEOTIDE SEQUENCE [LARGE SCALE GENOMIC DNA]</scope>
    <source>
        <strain evidence="6">20-A016</strain>
    </source>
</reference>
<sequence length="248" mass="29571">MAFLFPINNMNYLPFLITNFLRIFSSGFLFGVPKNRISRSRGRIRRHYRRVAKGPKPTPYRICPTCDQPVRLHYICMNCYHANNKKSETIYKRGVNETNKIYKFDSKIFAKKNSEKSLKLAHKVNTTKNSEKISENALDVDGNNKTSKVTQLFYYKPAKYHFDPPKTEKADPFQIKRIYKAKKKRLSDLRSERVETILKQEEHDKRKNTEEYQNKTTDYKDRNRHHFIKKIEENVQNILKQNDKEISK</sequence>
<evidence type="ECO:0000313" key="7">
    <source>
        <dbReference type="Proteomes" id="UP001439008"/>
    </source>
</evidence>
<organism evidence="6 7">
    <name type="scientific">Bonamia ostreae</name>
    <dbReference type="NCBI Taxonomy" id="126728"/>
    <lineage>
        <taxon>Eukaryota</taxon>
        <taxon>Sar</taxon>
        <taxon>Rhizaria</taxon>
        <taxon>Endomyxa</taxon>
        <taxon>Ascetosporea</taxon>
        <taxon>Haplosporida</taxon>
        <taxon>Bonamia</taxon>
    </lineage>
</organism>
<proteinExistence type="inferred from homology"/>
<dbReference type="EMBL" id="JBDODL010001003">
    <property type="protein sequence ID" value="MES1920992.1"/>
    <property type="molecule type" value="Genomic_DNA"/>
</dbReference>
<dbReference type="SUPFAM" id="SSF57829">
    <property type="entry name" value="Zn-binding ribosomal proteins"/>
    <property type="match status" value="1"/>
</dbReference>
<dbReference type="InterPro" id="IPR002677">
    <property type="entry name" value="Ribosomal_bL32"/>
</dbReference>
<keyword evidence="5" id="KW-0472">Membrane</keyword>
<keyword evidence="2" id="KW-0689">Ribosomal protein</keyword>
<evidence type="ECO:0000256" key="5">
    <source>
        <dbReference type="SAM" id="Phobius"/>
    </source>
</evidence>
<protein>
    <recommendedName>
        <fullName evidence="8">50S ribosomal protein L32, chloroplastic</fullName>
    </recommendedName>
</protein>
<feature type="transmembrane region" description="Helical" evidence="5">
    <location>
        <begin position="12"/>
        <end position="32"/>
    </location>
</feature>
<keyword evidence="7" id="KW-1185">Reference proteome</keyword>
<comment type="similarity">
    <text evidence="1">Belongs to the bacterial ribosomal protein bL32 family.</text>
</comment>
<accession>A0ABV2ANU3</accession>
<dbReference type="InterPro" id="IPR011332">
    <property type="entry name" value="Ribosomal_zn-bd"/>
</dbReference>
<dbReference type="NCBIfam" id="TIGR01031">
    <property type="entry name" value="rpmF_bact"/>
    <property type="match status" value="1"/>
</dbReference>
<dbReference type="Proteomes" id="UP001439008">
    <property type="component" value="Unassembled WGS sequence"/>
</dbReference>